<protein>
    <submittedName>
        <fullName evidence="1">Uncharacterized protein family (UPF0180)</fullName>
    </submittedName>
</protein>
<reference evidence="1 2" key="1">
    <citation type="submission" date="2016-10" db="EMBL/GenBank/DDBJ databases">
        <authorList>
            <person name="de Groot N.N."/>
        </authorList>
    </citation>
    <scope>NUCLEOTIDE SEQUENCE [LARGE SCALE GENOMIC DNA]</scope>
    <source>
        <strain evidence="1 2">DSM 18979</strain>
    </source>
</reference>
<dbReference type="STRING" id="426128.SAMN05660297_03261"/>
<gene>
    <name evidence="1" type="ORF">SAMN05660297_03261</name>
</gene>
<organism evidence="1 2">
    <name type="scientific">Natronincola peptidivorans</name>
    <dbReference type="NCBI Taxonomy" id="426128"/>
    <lineage>
        <taxon>Bacteria</taxon>
        <taxon>Bacillati</taxon>
        <taxon>Bacillota</taxon>
        <taxon>Clostridia</taxon>
        <taxon>Peptostreptococcales</taxon>
        <taxon>Natronincolaceae</taxon>
        <taxon>Natronincola</taxon>
    </lineage>
</organism>
<accession>A0A1I0GL90</accession>
<proteinExistence type="predicted"/>
<dbReference type="InterPro" id="IPR005370">
    <property type="entry name" value="UPF0180"/>
</dbReference>
<name>A0A1I0GL90_9FIRM</name>
<dbReference type="RefSeq" id="WP_090446449.1">
    <property type="nucleotide sequence ID" value="NZ_FOHU01000023.1"/>
</dbReference>
<dbReference type="AlphaFoldDB" id="A0A1I0GL90"/>
<keyword evidence="2" id="KW-1185">Reference proteome</keyword>
<sequence length="86" mass="9822">MKRIAIQDNLTEIKTALQEKGYELVSFQDQGRIDAIVYLDDYSGIKNLNDTGETNNYGSILINANNKSIEEIQYIIENRRYGSLFG</sequence>
<dbReference type="OrthoDB" id="1708042at2"/>
<dbReference type="EMBL" id="FOHU01000023">
    <property type="protein sequence ID" value="SET71932.1"/>
    <property type="molecule type" value="Genomic_DNA"/>
</dbReference>
<dbReference type="Proteomes" id="UP000199568">
    <property type="component" value="Unassembled WGS sequence"/>
</dbReference>
<evidence type="ECO:0000313" key="1">
    <source>
        <dbReference type="EMBL" id="SET71932.1"/>
    </source>
</evidence>
<evidence type="ECO:0000313" key="2">
    <source>
        <dbReference type="Proteomes" id="UP000199568"/>
    </source>
</evidence>
<dbReference type="Pfam" id="PF03698">
    <property type="entry name" value="UPF0180"/>
    <property type="match status" value="1"/>
</dbReference>